<dbReference type="InterPro" id="IPR020556">
    <property type="entry name" value="Amidase_CS"/>
</dbReference>
<dbReference type="PIRSF" id="PIRSF001221">
    <property type="entry name" value="Amidase_fungi"/>
    <property type="match status" value="1"/>
</dbReference>
<feature type="active site" description="Charge relay system" evidence="10">
    <location>
        <position position="79"/>
    </location>
</feature>
<dbReference type="KEGG" id="nja:NSJP_4087"/>
<reference evidence="12 13" key="1">
    <citation type="submission" date="2017-03" db="EMBL/GenBank/DDBJ databases">
        <authorList>
            <person name="Afonso C.L."/>
            <person name="Miller P.J."/>
            <person name="Scott M.A."/>
            <person name="Spackman E."/>
            <person name="Goraichik I."/>
            <person name="Dimitrov K.M."/>
            <person name="Suarez D.L."/>
            <person name="Swayne D.E."/>
        </authorList>
    </citation>
    <scope>NUCLEOTIDE SEQUENCE [LARGE SCALE GENOMIC DNA]</scope>
    <source>
        <strain evidence="12">Genome sequencing of Nitrospira japonica strain NJ11</strain>
    </source>
</reference>
<organism evidence="12 13">
    <name type="scientific">Nitrospira japonica</name>
    <dbReference type="NCBI Taxonomy" id="1325564"/>
    <lineage>
        <taxon>Bacteria</taxon>
        <taxon>Pseudomonadati</taxon>
        <taxon>Nitrospirota</taxon>
        <taxon>Nitrospiria</taxon>
        <taxon>Nitrospirales</taxon>
        <taxon>Nitrospiraceae</taxon>
        <taxon>Nitrospira</taxon>
    </lineage>
</organism>
<dbReference type="AlphaFoldDB" id="A0A1W1IB57"/>
<dbReference type="STRING" id="1325564.NSJP_4087"/>
<dbReference type="InterPro" id="IPR004412">
    <property type="entry name" value="GatA"/>
</dbReference>
<accession>A0A1W1IB57</accession>
<dbReference type="GO" id="GO:0016740">
    <property type="term" value="F:transferase activity"/>
    <property type="evidence" value="ECO:0007669"/>
    <property type="project" value="UniProtKB-KW"/>
</dbReference>
<dbReference type="GO" id="GO:0050567">
    <property type="term" value="F:glutaminyl-tRNA synthase (glutamine-hydrolyzing) activity"/>
    <property type="evidence" value="ECO:0007669"/>
    <property type="project" value="UniProtKB-UniRule"/>
</dbReference>
<dbReference type="PROSITE" id="PS00571">
    <property type="entry name" value="AMIDASES"/>
    <property type="match status" value="1"/>
</dbReference>
<dbReference type="Proteomes" id="UP000192042">
    <property type="component" value="Chromosome I"/>
</dbReference>
<evidence type="ECO:0000256" key="8">
    <source>
        <dbReference type="ARBA" id="ARBA00022917"/>
    </source>
</evidence>
<keyword evidence="6 10" id="KW-0547">Nucleotide-binding</keyword>
<dbReference type="PANTHER" id="PTHR11895">
    <property type="entry name" value="TRANSAMIDASE"/>
    <property type="match status" value="1"/>
</dbReference>
<protein>
    <recommendedName>
        <fullName evidence="4 10">Glutamyl-tRNA(Gln) amidotransferase subunit A</fullName>
        <shortName evidence="10">Glu-ADT subunit A</shortName>
        <ecNumber evidence="3 10">6.3.5.7</ecNumber>
    </recommendedName>
</protein>
<dbReference type="Gene3D" id="3.90.1300.10">
    <property type="entry name" value="Amidase signature (AS) domain"/>
    <property type="match status" value="1"/>
</dbReference>
<dbReference type="Pfam" id="PF01425">
    <property type="entry name" value="Amidase"/>
    <property type="match status" value="1"/>
</dbReference>
<dbReference type="PANTHER" id="PTHR11895:SF151">
    <property type="entry name" value="GLUTAMYL-TRNA(GLN) AMIDOTRANSFERASE SUBUNIT A"/>
    <property type="match status" value="1"/>
</dbReference>
<sequence>MSIHKLSLCDLQKKFTAGEVTAVEIVRAYSLRISQVEQKVKAYVTRTTESALARAAALDEKLKTWRHTKPMMGMPLAIKDNICTSGVPTTCSSRMLKEFVPPYDATVAAKLQDQEYLLLGKTNLDEFAMGSSTENSAFGPSRNPWDLQCVPGGSSGGSAAAVAADECVAALGSDTGGSIRQPAAFCGVVGMKPTYGRVSRYGLVAFASSLDQIGPITKTVADAAYLLGAIAGHDPMDSTSADLPVPDYMKALRKRDLKKLKVGVPVEFFGEGLDPEVEQAVRAAIDELKNLGADIKEIQLPRTDAAVAVYYVIATAEASSNLARFDGVKFGLRAKETKDLLDLYMKTRQEGFGPEVKRRIMLGTYALSSGYYEAYYGKAQAVQTLIRQDFSEAFKEVDLIVTPVTPTPAFKLGAKAEDPLQMYLSDIFTISVNLAGLPAIALPCGFSKTRLPIGLQIIGRAFEEETMLRAAHAYEQSTQWHERKPVVR</sequence>
<dbReference type="NCBIfam" id="TIGR00132">
    <property type="entry name" value="gatA"/>
    <property type="match status" value="1"/>
</dbReference>
<evidence type="ECO:0000256" key="4">
    <source>
        <dbReference type="ARBA" id="ARBA00014428"/>
    </source>
</evidence>
<evidence type="ECO:0000256" key="1">
    <source>
        <dbReference type="ARBA" id="ARBA00008069"/>
    </source>
</evidence>
<dbReference type="EMBL" id="LT828648">
    <property type="protein sequence ID" value="SLM50254.1"/>
    <property type="molecule type" value="Genomic_DNA"/>
</dbReference>
<dbReference type="GO" id="GO:0006412">
    <property type="term" value="P:translation"/>
    <property type="evidence" value="ECO:0007669"/>
    <property type="project" value="UniProtKB-UniRule"/>
</dbReference>
<keyword evidence="12" id="KW-0808">Transferase</keyword>
<dbReference type="GO" id="GO:0030956">
    <property type="term" value="C:glutamyl-tRNA(Gln) amidotransferase complex"/>
    <property type="evidence" value="ECO:0007669"/>
    <property type="project" value="InterPro"/>
</dbReference>
<comment type="similarity">
    <text evidence="1 10">Belongs to the amidase family. GatA subfamily.</text>
</comment>
<feature type="domain" description="Amidase" evidence="11">
    <location>
        <begin position="24"/>
        <end position="468"/>
    </location>
</feature>
<gene>
    <name evidence="10 12" type="primary">gatA</name>
    <name evidence="12" type="ORF">NSJP_4087</name>
</gene>
<evidence type="ECO:0000256" key="9">
    <source>
        <dbReference type="ARBA" id="ARBA00047407"/>
    </source>
</evidence>
<keyword evidence="8 10" id="KW-0648">Protein biosynthesis</keyword>
<feature type="active site" description="Acyl-ester intermediate" evidence="10">
    <location>
        <position position="178"/>
    </location>
</feature>
<comment type="function">
    <text evidence="10">Allows the formation of correctly charged Gln-tRNA(Gln) through the transamidation of misacylated Glu-tRNA(Gln) in organisms which lack glutaminyl-tRNA synthetase. The reaction takes place in the presence of glutamine and ATP through an activated gamma-phospho-Glu-tRNA(Gln).</text>
</comment>
<dbReference type="InterPro" id="IPR036928">
    <property type="entry name" value="AS_sf"/>
</dbReference>
<evidence type="ECO:0000256" key="7">
    <source>
        <dbReference type="ARBA" id="ARBA00022840"/>
    </source>
</evidence>
<evidence type="ECO:0000313" key="12">
    <source>
        <dbReference type="EMBL" id="SLM50254.1"/>
    </source>
</evidence>
<comment type="catalytic activity">
    <reaction evidence="9 10">
        <text>L-glutamyl-tRNA(Gln) + L-glutamine + ATP + H2O = L-glutaminyl-tRNA(Gln) + L-glutamate + ADP + phosphate + H(+)</text>
        <dbReference type="Rhea" id="RHEA:17521"/>
        <dbReference type="Rhea" id="RHEA-COMP:9681"/>
        <dbReference type="Rhea" id="RHEA-COMP:9684"/>
        <dbReference type="ChEBI" id="CHEBI:15377"/>
        <dbReference type="ChEBI" id="CHEBI:15378"/>
        <dbReference type="ChEBI" id="CHEBI:29985"/>
        <dbReference type="ChEBI" id="CHEBI:30616"/>
        <dbReference type="ChEBI" id="CHEBI:43474"/>
        <dbReference type="ChEBI" id="CHEBI:58359"/>
        <dbReference type="ChEBI" id="CHEBI:78520"/>
        <dbReference type="ChEBI" id="CHEBI:78521"/>
        <dbReference type="ChEBI" id="CHEBI:456216"/>
        <dbReference type="EC" id="6.3.5.7"/>
    </reaction>
</comment>
<keyword evidence="13" id="KW-1185">Reference proteome</keyword>
<feature type="active site" description="Charge relay system" evidence="10">
    <location>
        <position position="154"/>
    </location>
</feature>
<dbReference type="InterPro" id="IPR000120">
    <property type="entry name" value="Amidase"/>
</dbReference>
<evidence type="ECO:0000259" key="11">
    <source>
        <dbReference type="Pfam" id="PF01425"/>
    </source>
</evidence>
<dbReference type="RefSeq" id="WP_080888378.1">
    <property type="nucleotide sequence ID" value="NZ_LT828648.1"/>
</dbReference>
<dbReference type="SUPFAM" id="SSF75304">
    <property type="entry name" value="Amidase signature (AS) enzymes"/>
    <property type="match status" value="1"/>
</dbReference>
<dbReference type="OrthoDB" id="9811471at2"/>
<proteinExistence type="inferred from homology"/>
<evidence type="ECO:0000256" key="3">
    <source>
        <dbReference type="ARBA" id="ARBA00012739"/>
    </source>
</evidence>
<evidence type="ECO:0000313" key="13">
    <source>
        <dbReference type="Proteomes" id="UP000192042"/>
    </source>
</evidence>
<dbReference type="GO" id="GO:0005524">
    <property type="term" value="F:ATP binding"/>
    <property type="evidence" value="ECO:0007669"/>
    <property type="project" value="UniProtKB-KW"/>
</dbReference>
<name>A0A1W1IB57_9BACT</name>
<keyword evidence="5 10" id="KW-0436">Ligase</keyword>
<evidence type="ECO:0000256" key="2">
    <source>
        <dbReference type="ARBA" id="ARBA00011123"/>
    </source>
</evidence>
<dbReference type="HAMAP" id="MF_00120">
    <property type="entry name" value="GatA"/>
    <property type="match status" value="1"/>
</dbReference>
<evidence type="ECO:0000256" key="10">
    <source>
        <dbReference type="HAMAP-Rule" id="MF_00120"/>
    </source>
</evidence>
<keyword evidence="7 10" id="KW-0067">ATP-binding</keyword>
<evidence type="ECO:0000256" key="6">
    <source>
        <dbReference type="ARBA" id="ARBA00022741"/>
    </source>
</evidence>
<dbReference type="InterPro" id="IPR023631">
    <property type="entry name" value="Amidase_dom"/>
</dbReference>
<comment type="subunit">
    <text evidence="2 10">Heterotrimer of A, B and C subunits.</text>
</comment>
<evidence type="ECO:0000256" key="5">
    <source>
        <dbReference type="ARBA" id="ARBA00022598"/>
    </source>
</evidence>
<dbReference type="EC" id="6.3.5.7" evidence="3 10"/>